<dbReference type="CDD" id="cd00593">
    <property type="entry name" value="RIBOc"/>
    <property type="match status" value="1"/>
</dbReference>
<dbReference type="GO" id="GO:0010468">
    <property type="term" value="P:regulation of gene expression"/>
    <property type="evidence" value="ECO:0007669"/>
    <property type="project" value="TreeGrafter"/>
</dbReference>
<dbReference type="GO" id="GO:0005737">
    <property type="term" value="C:cytoplasm"/>
    <property type="evidence" value="ECO:0007669"/>
    <property type="project" value="UniProtKB-SubCell"/>
</dbReference>
<dbReference type="FunFam" id="1.10.1520.10:FF:000001">
    <property type="entry name" value="Ribonuclease 3"/>
    <property type="match status" value="1"/>
</dbReference>
<keyword evidence="15" id="KW-0699">rRNA-binding</keyword>
<dbReference type="GO" id="GO:0042802">
    <property type="term" value="F:identical protein binding"/>
    <property type="evidence" value="ECO:0007669"/>
    <property type="project" value="UniProtKB-ARBA"/>
</dbReference>
<keyword evidence="6 15" id="KW-0698">rRNA processing</keyword>
<evidence type="ECO:0000256" key="3">
    <source>
        <dbReference type="ARBA" id="ARBA00010183"/>
    </source>
</evidence>
<dbReference type="Proteomes" id="UP000254879">
    <property type="component" value="Unassembled WGS sequence"/>
</dbReference>
<keyword evidence="9 15" id="KW-0540">Nuclease</keyword>
<dbReference type="Gene3D" id="1.10.1520.10">
    <property type="entry name" value="Ribonuclease III domain"/>
    <property type="match status" value="1"/>
</dbReference>
<dbReference type="GO" id="GO:0003725">
    <property type="term" value="F:double-stranded RNA binding"/>
    <property type="evidence" value="ECO:0007669"/>
    <property type="project" value="TreeGrafter"/>
</dbReference>
<reference evidence="16 17" key="1">
    <citation type="submission" date="2018-06" db="EMBL/GenBank/DDBJ databases">
        <authorList>
            <consortium name="Pathogen Informatics"/>
            <person name="Doyle S."/>
        </authorList>
    </citation>
    <scope>NUCLEOTIDE SEQUENCE [LARGE SCALE GENOMIC DNA]</scope>
    <source>
        <strain evidence="17">NCTC 10815</strain>
    </source>
</reference>
<dbReference type="SUPFAM" id="SSF69065">
    <property type="entry name" value="RNase III domain-like"/>
    <property type="match status" value="1"/>
</dbReference>
<dbReference type="SMART" id="SM00535">
    <property type="entry name" value="RIBOc"/>
    <property type="match status" value="1"/>
</dbReference>
<comment type="subcellular location">
    <subcellularLocation>
        <location evidence="2 15">Cytoplasm</location>
    </subcellularLocation>
</comment>
<dbReference type="Pfam" id="PF14622">
    <property type="entry name" value="Ribonucleas_3_3"/>
    <property type="match status" value="1"/>
</dbReference>
<comment type="function">
    <text evidence="15">Digests double-stranded RNA. Involved in the processing of primary rRNA transcript to yield the immediate precursors to the large and small rRNAs (23S and 16S). Processes some mRNAs, and tRNAs when they are encoded in the rRNA operon. Processes pre-crRNA and tracrRNA of type II CRISPR loci if present in the organism.</text>
</comment>
<name>A0A378M959_LISGR</name>
<dbReference type="GO" id="GO:0019843">
    <property type="term" value="F:rRNA binding"/>
    <property type="evidence" value="ECO:0007669"/>
    <property type="project" value="UniProtKB-KW"/>
</dbReference>
<dbReference type="EC" id="3.1.26.3" evidence="15"/>
<keyword evidence="7 15" id="KW-0507">mRNA processing</keyword>
<dbReference type="OrthoDB" id="9805026at2"/>
<dbReference type="PANTHER" id="PTHR11207">
    <property type="entry name" value="RIBONUCLEASE III"/>
    <property type="match status" value="1"/>
</dbReference>
<feature type="binding site" evidence="15">
    <location>
        <position position="122"/>
    </location>
    <ligand>
        <name>Mg(2+)</name>
        <dbReference type="ChEBI" id="CHEBI:18420"/>
    </ligand>
</feature>
<dbReference type="PROSITE" id="PS50137">
    <property type="entry name" value="DS_RBD"/>
    <property type="match status" value="1"/>
</dbReference>
<evidence type="ECO:0000256" key="14">
    <source>
        <dbReference type="ARBA" id="ARBA00022884"/>
    </source>
</evidence>
<dbReference type="PANTHER" id="PTHR11207:SF0">
    <property type="entry name" value="RIBONUCLEASE 3"/>
    <property type="match status" value="1"/>
</dbReference>
<evidence type="ECO:0000256" key="5">
    <source>
        <dbReference type="ARBA" id="ARBA00022490"/>
    </source>
</evidence>
<keyword evidence="11 15" id="KW-0255">Endonuclease</keyword>
<evidence type="ECO:0000313" key="17">
    <source>
        <dbReference type="Proteomes" id="UP000254879"/>
    </source>
</evidence>
<dbReference type="GO" id="GO:0006397">
    <property type="term" value="P:mRNA processing"/>
    <property type="evidence" value="ECO:0007669"/>
    <property type="project" value="UniProtKB-UniRule"/>
</dbReference>
<comment type="similarity">
    <text evidence="3">Belongs to the ribonuclease III family.</text>
</comment>
<comment type="cofactor">
    <cofactor evidence="15">
        <name>Mg(2+)</name>
        <dbReference type="ChEBI" id="CHEBI:18420"/>
    </cofactor>
</comment>
<keyword evidence="10 15" id="KW-0479">Metal-binding</keyword>
<feature type="active site" evidence="15">
    <location>
        <position position="50"/>
    </location>
</feature>
<dbReference type="GO" id="GO:0006364">
    <property type="term" value="P:rRNA processing"/>
    <property type="evidence" value="ECO:0007669"/>
    <property type="project" value="UniProtKB-UniRule"/>
</dbReference>
<evidence type="ECO:0000256" key="2">
    <source>
        <dbReference type="ARBA" id="ARBA00004496"/>
    </source>
</evidence>
<dbReference type="Pfam" id="PF00035">
    <property type="entry name" value="dsrm"/>
    <property type="match status" value="1"/>
</dbReference>
<evidence type="ECO:0000256" key="8">
    <source>
        <dbReference type="ARBA" id="ARBA00022694"/>
    </source>
</evidence>
<dbReference type="AlphaFoldDB" id="A0A378M959"/>
<evidence type="ECO:0000256" key="6">
    <source>
        <dbReference type="ARBA" id="ARBA00022552"/>
    </source>
</evidence>
<dbReference type="SMART" id="SM00358">
    <property type="entry name" value="DSRM"/>
    <property type="match status" value="1"/>
</dbReference>
<dbReference type="InterPro" id="IPR014720">
    <property type="entry name" value="dsRBD_dom"/>
</dbReference>
<dbReference type="GO" id="GO:0004525">
    <property type="term" value="F:ribonuclease III activity"/>
    <property type="evidence" value="ECO:0007669"/>
    <property type="project" value="UniProtKB-UniRule"/>
</dbReference>
<evidence type="ECO:0000256" key="15">
    <source>
        <dbReference type="HAMAP-Rule" id="MF_00104"/>
    </source>
</evidence>
<dbReference type="InterPro" id="IPR000999">
    <property type="entry name" value="RNase_III_dom"/>
</dbReference>
<evidence type="ECO:0000313" key="16">
    <source>
        <dbReference type="EMBL" id="STY42890.1"/>
    </source>
</evidence>
<dbReference type="CDD" id="cd10845">
    <property type="entry name" value="DSRM_RNAse_III_family"/>
    <property type="match status" value="1"/>
</dbReference>
<dbReference type="InterPro" id="IPR011907">
    <property type="entry name" value="RNase_III"/>
</dbReference>
<keyword evidence="12 15" id="KW-0378">Hydrolase</keyword>
<dbReference type="Gene3D" id="3.30.160.20">
    <property type="match status" value="1"/>
</dbReference>
<gene>
    <name evidence="15 16" type="primary">rnc</name>
    <name evidence="16" type="ORF">NCTC10815_00138</name>
</gene>
<keyword evidence="5 15" id="KW-0963">Cytoplasm</keyword>
<dbReference type="PROSITE" id="PS50142">
    <property type="entry name" value="RNASE_3_2"/>
    <property type="match status" value="1"/>
</dbReference>
<feature type="active site" evidence="15">
    <location>
        <position position="122"/>
    </location>
</feature>
<evidence type="ECO:0000256" key="11">
    <source>
        <dbReference type="ARBA" id="ARBA00022759"/>
    </source>
</evidence>
<dbReference type="RefSeq" id="WP_003758648.1">
    <property type="nucleotide sequence ID" value="NZ_CABKNG010000002.1"/>
</dbReference>
<evidence type="ECO:0000256" key="7">
    <source>
        <dbReference type="ARBA" id="ARBA00022664"/>
    </source>
</evidence>
<dbReference type="GO" id="GO:0008033">
    <property type="term" value="P:tRNA processing"/>
    <property type="evidence" value="ECO:0007669"/>
    <property type="project" value="UniProtKB-KW"/>
</dbReference>
<evidence type="ECO:0000256" key="10">
    <source>
        <dbReference type="ARBA" id="ARBA00022723"/>
    </source>
</evidence>
<sequence>MDKWEELQESVGFTFENVGLLQEAFTHSSYVNEHRKEKLNDNERLEFLGDAVLELTVSDYLFQKYPNLAEGQLTKMRAAIVCEPSLVEFAENIHFSKYIRLGNGEEKAGGRTRPALLADVFESFIGALYLDNGLKNVIRFLERVIFPKIDTGAFLETVDHKTQLQEIVQRDRDVLIQYDILEESGPAHSKAFEAQVVVNGQMLGRGEGRTKKQAEQNAAKEAINKLLHRK</sequence>
<evidence type="ECO:0000256" key="1">
    <source>
        <dbReference type="ARBA" id="ARBA00000109"/>
    </source>
</evidence>
<evidence type="ECO:0000256" key="4">
    <source>
        <dbReference type="ARBA" id="ARBA00011738"/>
    </source>
</evidence>
<dbReference type="NCBIfam" id="TIGR02191">
    <property type="entry name" value="RNaseIII"/>
    <property type="match status" value="1"/>
</dbReference>
<comment type="catalytic activity">
    <reaction evidence="1 15">
        <text>Endonucleolytic cleavage to 5'-phosphomonoester.</text>
        <dbReference type="EC" id="3.1.26.3"/>
    </reaction>
</comment>
<dbReference type="SUPFAM" id="SSF54768">
    <property type="entry name" value="dsRNA-binding domain-like"/>
    <property type="match status" value="1"/>
</dbReference>
<organism evidence="16 17">
    <name type="scientific">Listeria grayi</name>
    <name type="common">Listeria murrayi</name>
    <dbReference type="NCBI Taxonomy" id="1641"/>
    <lineage>
        <taxon>Bacteria</taxon>
        <taxon>Bacillati</taxon>
        <taxon>Bacillota</taxon>
        <taxon>Bacilli</taxon>
        <taxon>Bacillales</taxon>
        <taxon>Listeriaceae</taxon>
        <taxon>Listeria</taxon>
    </lineage>
</organism>
<evidence type="ECO:0000256" key="13">
    <source>
        <dbReference type="ARBA" id="ARBA00022842"/>
    </source>
</evidence>
<feature type="binding site" evidence="15">
    <location>
        <position position="46"/>
    </location>
    <ligand>
        <name>Mg(2+)</name>
        <dbReference type="ChEBI" id="CHEBI:18420"/>
    </ligand>
</feature>
<dbReference type="HAMAP" id="MF_00104">
    <property type="entry name" value="RNase_III"/>
    <property type="match status" value="1"/>
</dbReference>
<keyword evidence="14 15" id="KW-0694">RNA-binding</keyword>
<evidence type="ECO:0000256" key="9">
    <source>
        <dbReference type="ARBA" id="ARBA00022722"/>
    </source>
</evidence>
<dbReference type="PROSITE" id="PS00517">
    <property type="entry name" value="RNASE_3_1"/>
    <property type="match status" value="1"/>
</dbReference>
<dbReference type="EMBL" id="UGPG01000001">
    <property type="protein sequence ID" value="STY42890.1"/>
    <property type="molecule type" value="Genomic_DNA"/>
</dbReference>
<keyword evidence="8 15" id="KW-0819">tRNA processing</keyword>
<accession>A0A378M959</accession>
<dbReference type="InterPro" id="IPR036389">
    <property type="entry name" value="RNase_III_sf"/>
</dbReference>
<dbReference type="GO" id="GO:0046872">
    <property type="term" value="F:metal ion binding"/>
    <property type="evidence" value="ECO:0007669"/>
    <property type="project" value="UniProtKB-KW"/>
</dbReference>
<evidence type="ECO:0000256" key="12">
    <source>
        <dbReference type="ARBA" id="ARBA00022801"/>
    </source>
</evidence>
<feature type="binding site" evidence="15">
    <location>
        <position position="119"/>
    </location>
    <ligand>
        <name>Mg(2+)</name>
        <dbReference type="ChEBI" id="CHEBI:18420"/>
    </ligand>
</feature>
<comment type="subunit">
    <text evidence="4 15">Homodimer.</text>
</comment>
<dbReference type="FunFam" id="3.30.160.20:FF:000003">
    <property type="entry name" value="Ribonuclease 3"/>
    <property type="match status" value="1"/>
</dbReference>
<proteinExistence type="inferred from homology"/>
<protein>
    <recommendedName>
        <fullName evidence="15">Ribonuclease 3</fullName>
        <ecNumber evidence="15">3.1.26.3</ecNumber>
    </recommendedName>
    <alternativeName>
        <fullName evidence="15">Ribonuclease III</fullName>
        <shortName evidence="15">RNase III</shortName>
    </alternativeName>
</protein>
<keyword evidence="13 15" id="KW-0460">Magnesium</keyword>